<protein>
    <submittedName>
        <fullName evidence="1">Uncharacterized protein</fullName>
    </submittedName>
</protein>
<organism evidence="1 2">
    <name type="scientific">Trametes pubescens</name>
    <name type="common">White-rot fungus</name>
    <dbReference type="NCBI Taxonomy" id="154538"/>
    <lineage>
        <taxon>Eukaryota</taxon>
        <taxon>Fungi</taxon>
        <taxon>Dikarya</taxon>
        <taxon>Basidiomycota</taxon>
        <taxon>Agaricomycotina</taxon>
        <taxon>Agaricomycetes</taxon>
        <taxon>Polyporales</taxon>
        <taxon>Polyporaceae</taxon>
        <taxon>Trametes</taxon>
    </lineage>
</organism>
<evidence type="ECO:0000313" key="1">
    <source>
        <dbReference type="EMBL" id="OJT11129.1"/>
    </source>
</evidence>
<evidence type="ECO:0000313" key="2">
    <source>
        <dbReference type="Proteomes" id="UP000184267"/>
    </source>
</evidence>
<reference evidence="1 2" key="1">
    <citation type="submission" date="2016-10" db="EMBL/GenBank/DDBJ databases">
        <title>Genome sequence of the basidiomycete white-rot fungus Trametes pubescens.</title>
        <authorList>
            <person name="Makela M.R."/>
            <person name="Granchi Z."/>
            <person name="Peng M."/>
            <person name="De Vries R.P."/>
            <person name="Grigoriev I."/>
            <person name="Riley R."/>
            <person name="Hilden K."/>
        </authorList>
    </citation>
    <scope>NUCLEOTIDE SEQUENCE [LARGE SCALE GENOMIC DNA]</scope>
    <source>
        <strain evidence="1 2">FBCC735</strain>
    </source>
</reference>
<gene>
    <name evidence="1" type="ORF">TRAPUB_12343</name>
</gene>
<dbReference type="EMBL" id="MNAD01000685">
    <property type="protein sequence ID" value="OJT11129.1"/>
    <property type="molecule type" value="Genomic_DNA"/>
</dbReference>
<name>A0A1M2VU43_TRAPU</name>
<sequence length="50" mass="5472">MPGHSQESYFVTTLENPANVLPYTGERGAEEQHKSYVIPTEEGAVGCSPY</sequence>
<comment type="caution">
    <text evidence="1">The sequence shown here is derived from an EMBL/GenBank/DDBJ whole genome shotgun (WGS) entry which is preliminary data.</text>
</comment>
<dbReference type="AlphaFoldDB" id="A0A1M2VU43"/>
<proteinExistence type="predicted"/>
<keyword evidence="2" id="KW-1185">Reference proteome</keyword>
<dbReference type="Proteomes" id="UP000184267">
    <property type="component" value="Unassembled WGS sequence"/>
</dbReference>
<accession>A0A1M2VU43</accession>